<sequence>MESLDARKVLLQFLTELPDTIRTEELLLVLAYCGQNPNLNDSDSFPESIEKYLLQGGLSGIGAVLCARASIDYTLGDVNLKMIRAEEDLKALVAKHPDFPEAGLLGIPLRKRHYAAALEKWNALRANELSDESIRYFGQMFLSPRWGRG</sequence>
<dbReference type="AlphaFoldDB" id="A0A8B4TNK1"/>
<protein>
    <submittedName>
        <fullName evidence="1">Uncharacterized protein</fullName>
    </submittedName>
</protein>
<accession>A0A8B4TNK1</accession>
<comment type="caution">
    <text evidence="1">The sequence shown here is derived from an EMBL/GenBank/DDBJ whole genome shotgun (WGS) entry which is preliminary data.</text>
</comment>
<dbReference type="RefSeq" id="WP_042932519.1">
    <property type="nucleotide sequence ID" value="NZ_UJZG01000002.1"/>
</dbReference>
<evidence type="ECO:0000313" key="2">
    <source>
        <dbReference type="Proteomes" id="UP000257712"/>
    </source>
</evidence>
<dbReference type="EMBL" id="UJZG01000002">
    <property type="protein sequence ID" value="SXD89957.1"/>
    <property type="molecule type" value="Genomic_DNA"/>
</dbReference>
<reference evidence="1 2" key="1">
    <citation type="submission" date="2018-08" db="EMBL/GenBank/DDBJ databases">
        <authorList>
            <consortium name="Pathogen Informatics"/>
        </authorList>
    </citation>
    <scope>NUCLEOTIDE SEQUENCE [LARGE SCALE GENOMIC DNA]</scope>
    <source>
        <strain evidence="1 2">EuSCAPE_IT371</strain>
    </source>
</reference>
<proteinExistence type="predicted"/>
<name>A0A8B4TNK1_9ENTR</name>
<organism evidence="1 2">
    <name type="scientific">Klebsiella quasivariicola</name>
    <dbReference type="NCBI Taxonomy" id="2026240"/>
    <lineage>
        <taxon>Bacteria</taxon>
        <taxon>Pseudomonadati</taxon>
        <taxon>Pseudomonadota</taxon>
        <taxon>Gammaproteobacteria</taxon>
        <taxon>Enterobacterales</taxon>
        <taxon>Enterobacteriaceae</taxon>
        <taxon>Klebsiella/Raoultella group</taxon>
        <taxon>Klebsiella</taxon>
        <taxon>Klebsiella pneumoniae complex</taxon>
    </lineage>
</organism>
<evidence type="ECO:0000313" key="1">
    <source>
        <dbReference type="EMBL" id="SXD89957.1"/>
    </source>
</evidence>
<dbReference type="Proteomes" id="UP000257712">
    <property type="component" value="Unassembled WGS sequence"/>
</dbReference>
<gene>
    <name evidence="1" type="ORF">SAMEA3538780_00990</name>
</gene>